<feature type="compositionally biased region" description="Basic and acidic residues" evidence="1">
    <location>
        <begin position="1"/>
        <end position="14"/>
    </location>
</feature>
<organism evidence="2 3">
    <name type="scientific">Saliphagus infecundisoli</name>
    <dbReference type="NCBI Taxonomy" id="1849069"/>
    <lineage>
        <taxon>Archaea</taxon>
        <taxon>Methanobacteriati</taxon>
        <taxon>Methanobacteriota</taxon>
        <taxon>Stenosarchaea group</taxon>
        <taxon>Halobacteria</taxon>
        <taxon>Halobacteriales</taxon>
        <taxon>Natrialbaceae</taxon>
        <taxon>Saliphagus</taxon>
    </lineage>
</organism>
<evidence type="ECO:0008006" key="4">
    <source>
        <dbReference type="Google" id="ProtNLM"/>
    </source>
</evidence>
<reference evidence="2 3" key="1">
    <citation type="journal article" date="2019" name="Int. J. Syst. Evol. Microbiol.">
        <title>The Global Catalogue of Microorganisms (GCM) 10K type strain sequencing project: providing services to taxonomists for standard genome sequencing and annotation.</title>
        <authorList>
            <consortium name="The Broad Institute Genomics Platform"/>
            <consortium name="The Broad Institute Genome Sequencing Center for Infectious Disease"/>
            <person name="Wu L."/>
            <person name="Ma J."/>
        </authorList>
    </citation>
    <scope>NUCLEOTIDE SEQUENCE [LARGE SCALE GENOMIC DNA]</scope>
    <source>
        <strain evidence="2 3">CGMCC 1.15824</strain>
    </source>
</reference>
<dbReference type="EMBL" id="JBHSJG010000047">
    <property type="protein sequence ID" value="MFC4989400.1"/>
    <property type="molecule type" value="Genomic_DNA"/>
</dbReference>
<evidence type="ECO:0000313" key="2">
    <source>
        <dbReference type="EMBL" id="MFC4989400.1"/>
    </source>
</evidence>
<dbReference type="Proteomes" id="UP001595925">
    <property type="component" value="Unassembled WGS sequence"/>
</dbReference>
<comment type="caution">
    <text evidence="2">The sequence shown here is derived from an EMBL/GenBank/DDBJ whole genome shotgun (WGS) entry which is preliminary data.</text>
</comment>
<evidence type="ECO:0000313" key="3">
    <source>
        <dbReference type="Proteomes" id="UP001595925"/>
    </source>
</evidence>
<proteinExistence type="predicted"/>
<name>A0ABD5QIJ0_9EURY</name>
<dbReference type="AlphaFoldDB" id="A0ABD5QIJ0"/>
<accession>A0ABD5QIJ0</accession>
<dbReference type="RefSeq" id="WP_224830349.1">
    <property type="nucleotide sequence ID" value="NZ_JAIVEF010000051.1"/>
</dbReference>
<sequence length="93" mass="10718">MTRYTRTKEKRTDPRPAYIPLGVDTEDASYVYHTRTESVYTIEGTTVAYHQSLEGHSINVYMDYVADRRGWADRRLHRTLGDGLEQANPPEAV</sequence>
<keyword evidence="3" id="KW-1185">Reference proteome</keyword>
<protein>
    <recommendedName>
        <fullName evidence="4">KTSC domain-containing protein</fullName>
    </recommendedName>
</protein>
<feature type="region of interest" description="Disordered" evidence="1">
    <location>
        <begin position="1"/>
        <end position="20"/>
    </location>
</feature>
<evidence type="ECO:0000256" key="1">
    <source>
        <dbReference type="SAM" id="MobiDB-lite"/>
    </source>
</evidence>
<gene>
    <name evidence="2" type="ORF">ACFPFO_16890</name>
</gene>